<dbReference type="PANTHER" id="PTHR12271">
    <property type="entry name" value="POLY A POLYMERASE CID PAP -RELATED"/>
    <property type="match status" value="1"/>
</dbReference>
<keyword evidence="3" id="KW-0460">Magnesium</keyword>
<feature type="region of interest" description="Disordered" evidence="4">
    <location>
        <begin position="164"/>
        <end position="196"/>
    </location>
</feature>
<dbReference type="GO" id="GO:0050265">
    <property type="term" value="F:RNA uridylyltransferase activity"/>
    <property type="evidence" value="ECO:0007669"/>
    <property type="project" value="TreeGrafter"/>
</dbReference>
<evidence type="ECO:0000259" key="5">
    <source>
        <dbReference type="Pfam" id="PF03828"/>
    </source>
</evidence>
<evidence type="ECO:0000256" key="1">
    <source>
        <dbReference type="ARBA" id="ARBA00022679"/>
    </source>
</evidence>
<dbReference type="PANTHER" id="PTHR12271:SF40">
    <property type="entry name" value="POLY(A) RNA POLYMERASE GLD2"/>
    <property type="match status" value="1"/>
</dbReference>
<reference evidence="6" key="1">
    <citation type="journal article" date="2023" name="Mol. Plant Microbe Interact.">
        <title>Elucidating the Obligate Nature and Biological Capacity of an Invasive Fungal Corn Pathogen.</title>
        <authorList>
            <person name="MacCready J.S."/>
            <person name="Roggenkamp E.M."/>
            <person name="Gdanetz K."/>
            <person name="Chilvers M.I."/>
        </authorList>
    </citation>
    <scope>NUCLEOTIDE SEQUENCE</scope>
    <source>
        <strain evidence="6">PM02</strain>
    </source>
</reference>
<evidence type="ECO:0000256" key="2">
    <source>
        <dbReference type="ARBA" id="ARBA00022723"/>
    </source>
</evidence>
<dbReference type="SUPFAM" id="SSF81631">
    <property type="entry name" value="PAP/OAS1 substrate-binding domain"/>
    <property type="match status" value="1"/>
</dbReference>
<keyword evidence="1" id="KW-0808">Transferase</keyword>
<keyword evidence="2" id="KW-0479">Metal-binding</keyword>
<dbReference type="Pfam" id="PF03828">
    <property type="entry name" value="PAP_assoc"/>
    <property type="match status" value="1"/>
</dbReference>
<sequence>MVLFVKHWANIRGINTPYRGTLSSYGYVLMVLHYLVNIADPFVCPNLQKLAPELPPGSHMSAEEIDKTFYLQGRNVRFWRNEEEIRRFADENAINANTESVGQLLRGFFDYYAHNAFMASLPHRRGFEWVCDVLSLRTQGGILSKTEKGWLGAKTVLEVQPTGAMPPNPHASAPSRLGNGLGPMGGAGSSTATAPKAKEVRHRYLVAIEDPFELEHNVARTVTQDGIVAIRDEFRRAWRIIQSAGKGQALEDLLQPAVVVDPKQERTSKQDRARVEALLRRLHGDLPPPPARGYGRH</sequence>
<evidence type="ECO:0000256" key="4">
    <source>
        <dbReference type="SAM" id="MobiDB-lite"/>
    </source>
</evidence>
<dbReference type="Proteomes" id="UP001217918">
    <property type="component" value="Unassembled WGS sequence"/>
</dbReference>
<accession>A0AAD9I875</accession>
<proteinExistence type="predicted"/>
<keyword evidence="7" id="KW-1185">Reference proteome</keyword>
<comment type="caution">
    <text evidence="6">The sequence shown here is derived from an EMBL/GenBank/DDBJ whole genome shotgun (WGS) entry which is preliminary data.</text>
</comment>
<dbReference type="GO" id="GO:0031123">
    <property type="term" value="P:RNA 3'-end processing"/>
    <property type="evidence" value="ECO:0007669"/>
    <property type="project" value="TreeGrafter"/>
</dbReference>
<dbReference type="GO" id="GO:0046872">
    <property type="term" value="F:metal ion binding"/>
    <property type="evidence" value="ECO:0007669"/>
    <property type="project" value="UniProtKB-KW"/>
</dbReference>
<feature type="compositionally biased region" description="Gly residues" evidence="4">
    <location>
        <begin position="179"/>
        <end position="188"/>
    </location>
</feature>
<gene>
    <name evidence="6" type="ORF">P8C59_006709</name>
</gene>
<name>A0AAD9I875_9PEZI</name>
<protein>
    <recommendedName>
        <fullName evidence="5">PAP-associated domain-containing protein</fullName>
    </recommendedName>
</protein>
<evidence type="ECO:0000313" key="7">
    <source>
        <dbReference type="Proteomes" id="UP001217918"/>
    </source>
</evidence>
<feature type="domain" description="PAP-associated" evidence="5">
    <location>
        <begin position="100"/>
        <end position="151"/>
    </location>
</feature>
<dbReference type="EMBL" id="JAQQPM010000006">
    <property type="protein sequence ID" value="KAK2072350.1"/>
    <property type="molecule type" value="Genomic_DNA"/>
</dbReference>
<dbReference type="InterPro" id="IPR002058">
    <property type="entry name" value="PAP_assoc"/>
</dbReference>
<dbReference type="Gene3D" id="1.10.1410.10">
    <property type="match status" value="1"/>
</dbReference>
<dbReference type="AlphaFoldDB" id="A0AAD9I875"/>
<evidence type="ECO:0000256" key="3">
    <source>
        <dbReference type="ARBA" id="ARBA00022842"/>
    </source>
</evidence>
<organism evidence="6 7">
    <name type="scientific">Phyllachora maydis</name>
    <dbReference type="NCBI Taxonomy" id="1825666"/>
    <lineage>
        <taxon>Eukaryota</taxon>
        <taxon>Fungi</taxon>
        <taxon>Dikarya</taxon>
        <taxon>Ascomycota</taxon>
        <taxon>Pezizomycotina</taxon>
        <taxon>Sordariomycetes</taxon>
        <taxon>Sordariomycetidae</taxon>
        <taxon>Phyllachorales</taxon>
        <taxon>Phyllachoraceae</taxon>
        <taxon>Phyllachora</taxon>
    </lineage>
</organism>
<evidence type="ECO:0000313" key="6">
    <source>
        <dbReference type="EMBL" id="KAK2072350.1"/>
    </source>
</evidence>